<evidence type="ECO:0000313" key="2">
    <source>
        <dbReference type="Proteomes" id="UP001595697"/>
    </source>
</evidence>
<reference evidence="2" key="1">
    <citation type="journal article" date="2019" name="Int. J. Syst. Evol. Microbiol.">
        <title>The Global Catalogue of Microorganisms (GCM) 10K type strain sequencing project: providing services to taxonomists for standard genome sequencing and annotation.</title>
        <authorList>
            <consortium name="The Broad Institute Genomics Platform"/>
            <consortium name="The Broad Institute Genome Sequencing Center for Infectious Disease"/>
            <person name="Wu L."/>
            <person name="Ma J."/>
        </authorList>
    </citation>
    <scope>NUCLEOTIDE SEQUENCE [LARGE SCALE GENOMIC DNA]</scope>
    <source>
        <strain evidence="2">TBRC 5781</strain>
    </source>
</reference>
<accession>A0ABV8E3F0</accession>
<evidence type="ECO:0000313" key="1">
    <source>
        <dbReference type="EMBL" id="MFC3966988.1"/>
    </source>
</evidence>
<sequence>MRMTDHNAEIVELKIVPRNRMKAAEHKRFKKWEHWLIHTLTAIHHMGAFGLPRASNILEETRNTLQAMHDGVECFVEQEEALRYEAAPELPDVWPADFPVRLAFTAFTYIQEVREAAKMKKAAAGGPE</sequence>
<comment type="caution">
    <text evidence="1">The sequence shown here is derived from an EMBL/GenBank/DDBJ whole genome shotgun (WGS) entry which is preliminary data.</text>
</comment>
<dbReference type="EMBL" id="JBHSBD010000008">
    <property type="protein sequence ID" value="MFC3966988.1"/>
    <property type="molecule type" value="Genomic_DNA"/>
</dbReference>
<protein>
    <submittedName>
        <fullName evidence="1">Uncharacterized protein</fullName>
    </submittedName>
</protein>
<keyword evidence="2" id="KW-1185">Reference proteome</keyword>
<dbReference type="RefSeq" id="WP_247260514.1">
    <property type="nucleotide sequence ID" value="NZ_JALJQZ010000010.1"/>
</dbReference>
<gene>
    <name evidence="1" type="ORF">ACFOVS_02295</name>
</gene>
<dbReference type="Proteomes" id="UP001595697">
    <property type="component" value="Unassembled WGS sequence"/>
</dbReference>
<proteinExistence type="predicted"/>
<organism evidence="1 2">
    <name type="scientific">Rhizobium lemnae</name>
    <dbReference type="NCBI Taxonomy" id="1214924"/>
    <lineage>
        <taxon>Bacteria</taxon>
        <taxon>Pseudomonadati</taxon>
        <taxon>Pseudomonadota</taxon>
        <taxon>Alphaproteobacteria</taxon>
        <taxon>Hyphomicrobiales</taxon>
        <taxon>Rhizobiaceae</taxon>
        <taxon>Rhizobium/Agrobacterium group</taxon>
        <taxon>Rhizobium</taxon>
    </lineage>
</organism>
<name>A0ABV8E3F0_9HYPH</name>